<keyword evidence="3" id="KW-1185">Reference proteome</keyword>
<dbReference type="EMBL" id="JACSPQ010000017">
    <property type="protein sequence ID" value="MBD8002969.1"/>
    <property type="molecule type" value="Genomic_DNA"/>
</dbReference>
<comment type="caution">
    <text evidence="2">The sequence shown here is derived from an EMBL/GenBank/DDBJ whole genome shotgun (WGS) entry which is preliminary data.</text>
</comment>
<evidence type="ECO:0000313" key="3">
    <source>
        <dbReference type="Proteomes" id="UP000616346"/>
    </source>
</evidence>
<evidence type="ECO:0000313" key="2">
    <source>
        <dbReference type="EMBL" id="MBD8002969.1"/>
    </source>
</evidence>
<feature type="region of interest" description="Disordered" evidence="1">
    <location>
        <begin position="364"/>
        <end position="385"/>
    </location>
</feature>
<accession>A0ABR8VDW0</accession>
<evidence type="ECO:0000256" key="1">
    <source>
        <dbReference type="SAM" id="MobiDB-lite"/>
    </source>
</evidence>
<reference evidence="2 3" key="1">
    <citation type="submission" date="2020-08" db="EMBL/GenBank/DDBJ databases">
        <title>A Genomic Blueprint of the Chicken Gut Microbiome.</title>
        <authorList>
            <person name="Gilroy R."/>
            <person name="Ravi A."/>
            <person name="Getino M."/>
            <person name="Pursley I."/>
            <person name="Horton D.L."/>
            <person name="Alikhan N.-F."/>
            <person name="Baker D."/>
            <person name="Gharbi K."/>
            <person name="Hall N."/>
            <person name="Watson M."/>
            <person name="Adriaenssens E.M."/>
            <person name="Foster-Nyarko E."/>
            <person name="Jarju S."/>
            <person name="Secka A."/>
            <person name="Antonio M."/>
            <person name="Oren A."/>
            <person name="Chaudhuri R."/>
            <person name="La Ragione R.M."/>
            <person name="Hildebrand F."/>
            <person name="Pallen M.J."/>
        </authorList>
    </citation>
    <scope>NUCLEOTIDE SEQUENCE [LARGE SCALE GENOMIC DNA]</scope>
    <source>
        <strain evidence="2 3">Sa1YUN3</strain>
    </source>
</reference>
<dbReference type="RefSeq" id="WP_191710642.1">
    <property type="nucleotide sequence ID" value="NZ_JACSPQ010000017.1"/>
</dbReference>
<name>A0ABR8VDW0_9BACT</name>
<feature type="compositionally biased region" description="Low complexity" evidence="1">
    <location>
        <begin position="366"/>
        <end position="385"/>
    </location>
</feature>
<protein>
    <submittedName>
        <fullName evidence="2">Uncharacterized protein</fullName>
    </submittedName>
</protein>
<gene>
    <name evidence="2" type="ORF">H9626_12235</name>
</gene>
<organism evidence="2 3">
    <name type="scientific">Phocaeicola faecium</name>
    <dbReference type="NCBI Taxonomy" id="2762213"/>
    <lineage>
        <taxon>Bacteria</taxon>
        <taxon>Pseudomonadati</taxon>
        <taxon>Bacteroidota</taxon>
        <taxon>Bacteroidia</taxon>
        <taxon>Bacteroidales</taxon>
        <taxon>Bacteroidaceae</taxon>
        <taxon>Phocaeicola</taxon>
    </lineage>
</organism>
<dbReference type="Proteomes" id="UP000616346">
    <property type="component" value="Unassembled WGS sequence"/>
</dbReference>
<sequence>MDITYPMKYNSVQYCIRMVMAAWAVLSVAACSDRNTLEPAISGADLIICFTGVEHADPMSGTFTRMYDGEDISIEYRQISIELTDAHGVRTFSTTEGTLPSSDELTPPDNLSLEELLDGWNSGMGKGFRITEVDNPQKLSVSINGGTDEFMKLTPELVNAGLAVPLYAEVTHFTYTAERDGHPVCVLVITPQHRMARLEFAGVKIEGANSSYTDVVLQGAFLNNVLPAEQAAVPLHFDEWNERLLTGLSMPGGTPETPVVLPDSKGFAFNIFPTYAQTSDGWNTEVVERWKQKSGTVSRWVPSLTLVFNARRKDTGKEQLLYAVVTKYTESNGELIDMFEPGCIYRFGTVTVDVAKNLLEGVEPVSSGGSRSAALSGAGLQIRRQ</sequence>
<proteinExistence type="predicted"/>